<dbReference type="PANTHER" id="PTHR43877">
    <property type="entry name" value="AMINOALKYLPHOSPHONATE N-ACETYLTRANSFERASE-RELATED-RELATED"/>
    <property type="match status" value="1"/>
</dbReference>
<dbReference type="PANTHER" id="PTHR43877:SF1">
    <property type="entry name" value="ACETYLTRANSFERASE"/>
    <property type="match status" value="1"/>
</dbReference>
<dbReference type="AlphaFoldDB" id="A0A5C6U308"/>
<evidence type="ECO:0000256" key="2">
    <source>
        <dbReference type="ARBA" id="ARBA00023315"/>
    </source>
</evidence>
<organism evidence="5 6">
    <name type="scientific">Piscinibacter aquaticus</name>
    <dbReference type="NCBI Taxonomy" id="392597"/>
    <lineage>
        <taxon>Bacteria</taxon>
        <taxon>Pseudomonadati</taxon>
        <taxon>Pseudomonadota</taxon>
        <taxon>Betaproteobacteria</taxon>
        <taxon>Burkholderiales</taxon>
        <taxon>Sphaerotilaceae</taxon>
        <taxon>Piscinibacter</taxon>
    </lineage>
</organism>
<reference evidence="5 6" key="1">
    <citation type="submission" date="2019-08" db="EMBL/GenBank/DDBJ databases">
        <authorList>
            <person name="Khan S.A."/>
            <person name="Jeon C.O."/>
            <person name="Jeong S.E."/>
        </authorList>
    </citation>
    <scope>NUCLEOTIDE SEQUENCE [LARGE SCALE GENOMIC DNA]</scope>
    <source>
        <strain evidence="6">IMCC1728</strain>
    </source>
</reference>
<evidence type="ECO:0000256" key="1">
    <source>
        <dbReference type="ARBA" id="ARBA00022679"/>
    </source>
</evidence>
<evidence type="ECO:0000313" key="5">
    <source>
        <dbReference type="EMBL" id="TXC66980.1"/>
    </source>
</evidence>
<feature type="domain" description="N-acetyltransferase" evidence="4">
    <location>
        <begin position="65"/>
        <end position="226"/>
    </location>
</feature>
<dbReference type="InterPro" id="IPR050832">
    <property type="entry name" value="Bact_Acetyltransf"/>
</dbReference>
<sequence length="245" mass="26069">MAVDRDAQCRHGVASSGLIAILVPSSRRRRPGDVGSARVPRGTGQEDPMTPLIDEGFTIRTGQRVRLRPVKAGDAPALAEMIDGLSPLARRRRFHGAVTGLSAARLHDMTHLDGHRQIGLVAAVEHDGALRLVADARCVTDASDSAAEFALVVAEGWRGRGIARRCLAALRRAAAEEGLHWLYGHVQADNLPMLALLRRCGFALSAHRGDAGLVVAEARCVRPTAPLPPTRLPQPARAAASLGRA</sequence>
<dbReference type="EMBL" id="VOPW01000001">
    <property type="protein sequence ID" value="TXC66980.1"/>
    <property type="molecule type" value="Genomic_DNA"/>
</dbReference>
<evidence type="ECO:0000313" key="6">
    <source>
        <dbReference type="Proteomes" id="UP000321832"/>
    </source>
</evidence>
<keyword evidence="2" id="KW-0012">Acyltransferase</keyword>
<dbReference type="SUPFAM" id="SSF55729">
    <property type="entry name" value="Acyl-CoA N-acyltransferases (Nat)"/>
    <property type="match status" value="1"/>
</dbReference>
<gene>
    <name evidence="5" type="ORF">FSC37_18080</name>
</gene>
<dbReference type="InterPro" id="IPR016181">
    <property type="entry name" value="Acyl_CoA_acyltransferase"/>
</dbReference>
<evidence type="ECO:0000259" key="4">
    <source>
        <dbReference type="PROSITE" id="PS51186"/>
    </source>
</evidence>
<evidence type="ECO:0000256" key="3">
    <source>
        <dbReference type="SAM" id="MobiDB-lite"/>
    </source>
</evidence>
<keyword evidence="6" id="KW-1185">Reference proteome</keyword>
<feature type="compositionally biased region" description="Low complexity" evidence="3">
    <location>
        <begin position="233"/>
        <end position="245"/>
    </location>
</feature>
<dbReference type="Proteomes" id="UP000321832">
    <property type="component" value="Unassembled WGS sequence"/>
</dbReference>
<dbReference type="InterPro" id="IPR000182">
    <property type="entry name" value="GNAT_dom"/>
</dbReference>
<dbReference type="Gene3D" id="3.40.630.30">
    <property type="match status" value="1"/>
</dbReference>
<dbReference type="PROSITE" id="PS51186">
    <property type="entry name" value="GNAT"/>
    <property type="match status" value="1"/>
</dbReference>
<keyword evidence="1 5" id="KW-0808">Transferase</keyword>
<feature type="region of interest" description="Disordered" evidence="3">
    <location>
        <begin position="28"/>
        <end position="51"/>
    </location>
</feature>
<proteinExistence type="predicted"/>
<feature type="region of interest" description="Disordered" evidence="3">
    <location>
        <begin position="226"/>
        <end position="245"/>
    </location>
</feature>
<dbReference type="GO" id="GO:0016747">
    <property type="term" value="F:acyltransferase activity, transferring groups other than amino-acyl groups"/>
    <property type="evidence" value="ECO:0007669"/>
    <property type="project" value="InterPro"/>
</dbReference>
<comment type="caution">
    <text evidence="5">The sequence shown here is derived from an EMBL/GenBank/DDBJ whole genome shotgun (WGS) entry which is preliminary data.</text>
</comment>
<dbReference type="Pfam" id="PF00583">
    <property type="entry name" value="Acetyltransf_1"/>
    <property type="match status" value="1"/>
</dbReference>
<accession>A0A5C6U308</accession>
<protein>
    <submittedName>
        <fullName evidence="5">GNAT family N-acetyltransferase</fullName>
    </submittedName>
</protein>
<name>A0A5C6U308_9BURK</name>